<feature type="transmembrane region" description="Helical" evidence="6">
    <location>
        <begin position="257"/>
        <end position="273"/>
    </location>
</feature>
<gene>
    <name evidence="8" type="ORF">JKK62_03630</name>
</gene>
<evidence type="ECO:0000256" key="3">
    <source>
        <dbReference type="ARBA" id="ARBA00022692"/>
    </source>
</evidence>
<feature type="domain" description="ComEC/Rec2-related protein" evidence="7">
    <location>
        <begin position="209"/>
        <end position="515"/>
    </location>
</feature>
<keyword evidence="2" id="KW-1003">Cell membrane</keyword>
<dbReference type="Proteomes" id="UP000633365">
    <property type="component" value="Unassembled WGS sequence"/>
</dbReference>
<feature type="transmembrane region" description="Helical" evidence="6">
    <location>
        <begin position="400"/>
        <end position="422"/>
    </location>
</feature>
<keyword evidence="4 6" id="KW-1133">Transmembrane helix</keyword>
<evidence type="ECO:0000256" key="2">
    <source>
        <dbReference type="ARBA" id="ARBA00022475"/>
    </source>
</evidence>
<feature type="transmembrane region" description="Helical" evidence="6">
    <location>
        <begin position="327"/>
        <end position="345"/>
    </location>
</feature>
<feature type="transmembrane region" description="Helical" evidence="6">
    <location>
        <begin position="497"/>
        <end position="515"/>
    </location>
</feature>
<keyword evidence="9" id="KW-1185">Reference proteome</keyword>
<evidence type="ECO:0000256" key="4">
    <source>
        <dbReference type="ARBA" id="ARBA00022989"/>
    </source>
</evidence>
<evidence type="ECO:0000313" key="9">
    <source>
        <dbReference type="Proteomes" id="UP000633365"/>
    </source>
</evidence>
<dbReference type="PANTHER" id="PTHR30619:SF1">
    <property type="entry name" value="RECOMBINATION PROTEIN 2"/>
    <property type="match status" value="1"/>
</dbReference>
<feature type="transmembrane region" description="Helical" evidence="6">
    <location>
        <begin position="27"/>
        <end position="44"/>
    </location>
</feature>
<feature type="transmembrane region" description="Helical" evidence="6">
    <location>
        <begin position="303"/>
        <end position="321"/>
    </location>
</feature>
<feature type="transmembrane region" description="Helical" evidence="6">
    <location>
        <begin position="229"/>
        <end position="250"/>
    </location>
</feature>
<dbReference type="PANTHER" id="PTHR30619">
    <property type="entry name" value="DNA INTERNALIZATION/COMPETENCE PROTEIN COMEC/REC2"/>
    <property type="match status" value="1"/>
</dbReference>
<dbReference type="Pfam" id="PF03772">
    <property type="entry name" value="Competence"/>
    <property type="match status" value="1"/>
</dbReference>
<evidence type="ECO:0000256" key="5">
    <source>
        <dbReference type="ARBA" id="ARBA00023136"/>
    </source>
</evidence>
<protein>
    <submittedName>
        <fullName evidence="8">ComEC/Rec2 family competence protein</fullName>
    </submittedName>
</protein>
<dbReference type="NCBIfam" id="TIGR00360">
    <property type="entry name" value="ComEC_N-term"/>
    <property type="match status" value="1"/>
</dbReference>
<proteinExistence type="predicted"/>
<feature type="transmembrane region" description="Helical" evidence="6">
    <location>
        <begin position="279"/>
        <end position="296"/>
    </location>
</feature>
<dbReference type="AlphaFoldDB" id="A0A934TYI9"/>
<organism evidence="8 9">
    <name type="scientific">Ruminococcus difficilis</name>
    <dbReference type="NCBI Taxonomy" id="2763069"/>
    <lineage>
        <taxon>Bacteria</taxon>
        <taxon>Bacillati</taxon>
        <taxon>Bacillota</taxon>
        <taxon>Clostridia</taxon>
        <taxon>Eubacteriales</taxon>
        <taxon>Oscillospiraceae</taxon>
        <taxon>Ruminococcus</taxon>
    </lineage>
</organism>
<comment type="subcellular location">
    <subcellularLocation>
        <location evidence="1">Cell membrane</location>
        <topology evidence="1">Multi-pass membrane protein</topology>
    </subcellularLocation>
</comment>
<sequence length="750" mass="85113">MKRLLAQIGITYFSVLAAAFYLPEIAVVVIGGIAVILTVLFMIIRKTRRTIYIPLMALTVVIACAVHIGYGLIAVQPVVETYGDETHTVKAVLTEEPYQSYSKHYYRLKAQEVDGEKAGFKLLLKTPTDIDAEPDDILTFTSELKVSDNQYYRAKGYYLVSDDYGIEVETETPETHSLYYRAIQLRRFMRKSLDALLPSDCAALCRAVLIGDKYALSLDTRDHFRYAGASYFIVVSGMHFAVVIMLLFRLMKRLNRWVRFALIMAFIVLYAAVTGFQSSVLRAGIMMVFTVFGMTIRRQPYPLNHLGLAGTIMPFIVSPYGAGDVGLILSFFATMGILLWARPLLPKLCLKTKTGYIPFFHISEKLHYYKERKVERLPLKDKSKEPFSFRILLMKLWNSTAALLSVSLAANVMVFPISVFIFHEFSLVTLLSALLLYAEIYLILVLSLAVCILYPLGFLRYVAILLAYPLMWLCKLVLWLVDGIASLPFAHFRVGQAFIYAWLAVTVILGIVVILYRNHYRYLKYAVLCSLIILLGGGLTQQALQMNTFSLEVYSCDNGLCAGINKGGKLYLLQMDANTKQLYTLWDHLSSRYGSADVALCCNENEIRHFQLYRDDEFAISALLLYDKEQKYQNEANIVPFDKDCTYVVDDDVVIRLSVVNYTAVPYITAGERRILIIPPGCEIDDIPKELRTADVILLSQAQQGYDQLRCEDMIISDNSDLSMLSADALKDSYHHVFFTDQGDVRYRLR</sequence>
<feature type="transmembrane region" description="Helical" evidence="6">
    <location>
        <begin position="51"/>
        <end position="73"/>
    </location>
</feature>
<comment type="caution">
    <text evidence="8">The sequence shown here is derived from an EMBL/GenBank/DDBJ whole genome shotgun (WGS) entry which is preliminary data.</text>
</comment>
<feature type="transmembrane region" description="Helical" evidence="6">
    <location>
        <begin position="522"/>
        <end position="540"/>
    </location>
</feature>
<dbReference type="EMBL" id="JAEQMG010000041">
    <property type="protein sequence ID" value="MBK6087752.1"/>
    <property type="molecule type" value="Genomic_DNA"/>
</dbReference>
<reference evidence="8" key="1">
    <citation type="submission" date="2021-01" db="EMBL/GenBank/DDBJ databases">
        <title>Genome public.</title>
        <authorList>
            <person name="Liu C."/>
            <person name="Sun Q."/>
        </authorList>
    </citation>
    <scope>NUCLEOTIDE SEQUENCE</scope>
    <source>
        <strain evidence="8">M6</strain>
    </source>
</reference>
<keyword evidence="3 6" id="KW-0812">Transmembrane</keyword>
<evidence type="ECO:0000256" key="1">
    <source>
        <dbReference type="ARBA" id="ARBA00004651"/>
    </source>
</evidence>
<evidence type="ECO:0000313" key="8">
    <source>
        <dbReference type="EMBL" id="MBK6087752.1"/>
    </source>
</evidence>
<dbReference type="RefSeq" id="WP_186833471.1">
    <property type="nucleotide sequence ID" value="NZ_JAEQMG010000041.1"/>
</dbReference>
<name>A0A934TYI9_9FIRM</name>
<keyword evidence="5 6" id="KW-0472">Membrane</keyword>
<evidence type="ECO:0000256" key="6">
    <source>
        <dbReference type="SAM" id="Phobius"/>
    </source>
</evidence>
<dbReference type="GO" id="GO:0005886">
    <property type="term" value="C:plasma membrane"/>
    <property type="evidence" value="ECO:0007669"/>
    <property type="project" value="UniProtKB-SubCell"/>
</dbReference>
<dbReference type="InterPro" id="IPR052159">
    <property type="entry name" value="Competence_DNA_uptake"/>
</dbReference>
<accession>A0A934TYI9</accession>
<dbReference type="InterPro" id="IPR004477">
    <property type="entry name" value="ComEC_N"/>
</dbReference>
<evidence type="ECO:0000259" key="7">
    <source>
        <dbReference type="Pfam" id="PF03772"/>
    </source>
</evidence>
<feature type="transmembrane region" description="Helical" evidence="6">
    <location>
        <begin position="434"/>
        <end position="454"/>
    </location>
</feature>
<feature type="transmembrane region" description="Helical" evidence="6">
    <location>
        <begin position="461"/>
        <end position="481"/>
    </location>
</feature>